<feature type="region of interest" description="Disordered" evidence="2">
    <location>
        <begin position="325"/>
        <end position="346"/>
    </location>
</feature>
<feature type="compositionally biased region" description="Basic residues" evidence="2">
    <location>
        <begin position="332"/>
        <end position="342"/>
    </location>
</feature>
<dbReference type="OrthoDB" id="4357141at2759"/>
<dbReference type="GO" id="GO:0003677">
    <property type="term" value="F:DNA binding"/>
    <property type="evidence" value="ECO:0007669"/>
    <property type="project" value="UniProtKB-KW"/>
</dbReference>
<evidence type="ECO:0000313" key="4">
    <source>
        <dbReference type="EMBL" id="KAF2822559.1"/>
    </source>
</evidence>
<dbReference type="Proteomes" id="UP000799424">
    <property type="component" value="Unassembled WGS sequence"/>
</dbReference>
<organism evidence="4 5">
    <name type="scientific">Ophiobolus disseminans</name>
    <dbReference type="NCBI Taxonomy" id="1469910"/>
    <lineage>
        <taxon>Eukaryota</taxon>
        <taxon>Fungi</taxon>
        <taxon>Dikarya</taxon>
        <taxon>Ascomycota</taxon>
        <taxon>Pezizomycotina</taxon>
        <taxon>Dothideomycetes</taxon>
        <taxon>Pleosporomycetidae</taxon>
        <taxon>Pleosporales</taxon>
        <taxon>Pleosporineae</taxon>
        <taxon>Phaeosphaeriaceae</taxon>
        <taxon>Ophiobolus</taxon>
    </lineage>
</organism>
<dbReference type="InterPro" id="IPR006600">
    <property type="entry name" value="HTH_CenpB_DNA-bd_dom"/>
</dbReference>
<evidence type="ECO:0000259" key="3">
    <source>
        <dbReference type="PROSITE" id="PS51253"/>
    </source>
</evidence>
<protein>
    <recommendedName>
        <fullName evidence="3">HTH CENPB-type domain-containing protein</fullName>
    </recommendedName>
</protein>
<accession>A0A6A6ZPN9</accession>
<keyword evidence="1" id="KW-0238">DNA-binding</keyword>
<evidence type="ECO:0000256" key="1">
    <source>
        <dbReference type="ARBA" id="ARBA00023125"/>
    </source>
</evidence>
<evidence type="ECO:0000256" key="2">
    <source>
        <dbReference type="SAM" id="MobiDB-lite"/>
    </source>
</evidence>
<gene>
    <name evidence="4" type="ORF">CC86DRAFT_410157</name>
</gene>
<reference evidence="4" key="1">
    <citation type="journal article" date="2020" name="Stud. Mycol.">
        <title>101 Dothideomycetes genomes: a test case for predicting lifestyles and emergence of pathogens.</title>
        <authorList>
            <person name="Haridas S."/>
            <person name="Albert R."/>
            <person name="Binder M."/>
            <person name="Bloem J."/>
            <person name="Labutti K."/>
            <person name="Salamov A."/>
            <person name="Andreopoulos B."/>
            <person name="Baker S."/>
            <person name="Barry K."/>
            <person name="Bills G."/>
            <person name="Bluhm B."/>
            <person name="Cannon C."/>
            <person name="Castanera R."/>
            <person name="Culley D."/>
            <person name="Daum C."/>
            <person name="Ezra D."/>
            <person name="Gonzalez J."/>
            <person name="Henrissat B."/>
            <person name="Kuo A."/>
            <person name="Liang C."/>
            <person name="Lipzen A."/>
            <person name="Lutzoni F."/>
            <person name="Magnuson J."/>
            <person name="Mondo S."/>
            <person name="Nolan M."/>
            <person name="Ohm R."/>
            <person name="Pangilinan J."/>
            <person name="Park H.-J."/>
            <person name="Ramirez L."/>
            <person name="Alfaro M."/>
            <person name="Sun H."/>
            <person name="Tritt A."/>
            <person name="Yoshinaga Y."/>
            <person name="Zwiers L.-H."/>
            <person name="Turgeon B."/>
            <person name="Goodwin S."/>
            <person name="Spatafora J."/>
            <person name="Crous P."/>
            <person name="Grigoriev I."/>
        </authorList>
    </citation>
    <scope>NUCLEOTIDE SEQUENCE</scope>
    <source>
        <strain evidence="4">CBS 113818</strain>
    </source>
</reference>
<feature type="domain" description="HTH CENPB-type" evidence="3">
    <location>
        <begin position="46"/>
        <end position="122"/>
    </location>
</feature>
<dbReference type="AlphaFoldDB" id="A0A6A6ZPN9"/>
<sequence>MDRASQVLAQALPVKVPMTYAALSDWGDVPLTTINHRAHGRRSKEEHAQSRQCLTPEEEKAIVKFLLLTSSLGHPVRIKFLPSLALSIARRRSSVPTNNSIKPPGKNWPQAFEKRHPKLKARRFKAIDWNCHKNNIYYKIEERFEVICEVLQDPDILQDNAYNMDKTGVMLRKLGSVKVLVGKDDLRDYRGTGVKRTMVTAIECISADEVAEVVTSTLQDEEPQMPITAVTTKALALLHNLKKQDTSGPHGQSTQHIQRHVQKLASAAKISFAKCALLQDQNQFLSKINKEAKVCQSIRSLVLGKAKVMSYEDLEVARENRAAKDKVMASKGKGKGSRKHKCAAPEADVAEPNAKVIRTSRVCKEAKDKNSVLPWMAPVVRMYQDNADNVR</sequence>
<keyword evidence="5" id="KW-1185">Reference proteome</keyword>
<proteinExistence type="predicted"/>
<dbReference type="EMBL" id="MU006234">
    <property type="protein sequence ID" value="KAF2822559.1"/>
    <property type="molecule type" value="Genomic_DNA"/>
</dbReference>
<name>A0A6A6ZPN9_9PLEO</name>
<dbReference type="PROSITE" id="PS51253">
    <property type="entry name" value="HTH_CENPB"/>
    <property type="match status" value="1"/>
</dbReference>
<evidence type="ECO:0000313" key="5">
    <source>
        <dbReference type="Proteomes" id="UP000799424"/>
    </source>
</evidence>